<sequence length="83" mass="9042">MCCSSKGSGVIARMPPSPSCVPFLSLASRARISSRQAIHWYSRSEDALSNAFSGCALRHRTNAESSPSRAKKSACARRGNKWR</sequence>
<protein>
    <recommendedName>
        <fullName evidence="4">Secreted protein</fullName>
    </recommendedName>
</protein>
<evidence type="ECO:0008006" key="4">
    <source>
        <dbReference type="Google" id="ProtNLM"/>
    </source>
</evidence>
<evidence type="ECO:0000256" key="1">
    <source>
        <dbReference type="SAM" id="MobiDB-lite"/>
    </source>
</evidence>
<reference evidence="2 3" key="1">
    <citation type="journal article" date="2024" name="Science">
        <title>Giant polyketide synthase enzymes in the biosynthesis of giant marine polyether toxins.</title>
        <authorList>
            <person name="Fallon T.R."/>
            <person name="Shende V.V."/>
            <person name="Wierzbicki I.H."/>
            <person name="Pendleton A.L."/>
            <person name="Watervoot N.F."/>
            <person name="Auber R.P."/>
            <person name="Gonzalez D.J."/>
            <person name="Wisecaver J.H."/>
            <person name="Moore B.S."/>
        </authorList>
    </citation>
    <scope>NUCLEOTIDE SEQUENCE [LARGE SCALE GENOMIC DNA]</scope>
    <source>
        <strain evidence="2 3">12B1</strain>
    </source>
</reference>
<organism evidence="2 3">
    <name type="scientific">Prymnesium parvum</name>
    <name type="common">Toxic golden alga</name>
    <dbReference type="NCBI Taxonomy" id="97485"/>
    <lineage>
        <taxon>Eukaryota</taxon>
        <taxon>Haptista</taxon>
        <taxon>Haptophyta</taxon>
        <taxon>Prymnesiophyceae</taxon>
        <taxon>Prymnesiales</taxon>
        <taxon>Prymnesiaceae</taxon>
        <taxon>Prymnesium</taxon>
    </lineage>
</organism>
<keyword evidence="3" id="KW-1185">Reference proteome</keyword>
<gene>
    <name evidence="2" type="ORF">AB1Y20_001898</name>
</gene>
<comment type="caution">
    <text evidence="2">The sequence shown here is derived from an EMBL/GenBank/DDBJ whole genome shotgun (WGS) entry which is preliminary data.</text>
</comment>
<name>A0AB34J9L6_PRYPA</name>
<feature type="region of interest" description="Disordered" evidence="1">
    <location>
        <begin position="61"/>
        <end position="83"/>
    </location>
</feature>
<dbReference type="AlphaFoldDB" id="A0AB34J9L6"/>
<dbReference type="EMBL" id="JBGBPQ010000011">
    <property type="protein sequence ID" value="KAL1515266.1"/>
    <property type="molecule type" value="Genomic_DNA"/>
</dbReference>
<dbReference type="Proteomes" id="UP001515480">
    <property type="component" value="Unassembled WGS sequence"/>
</dbReference>
<feature type="compositionally biased region" description="Basic residues" evidence="1">
    <location>
        <begin position="69"/>
        <end position="83"/>
    </location>
</feature>
<evidence type="ECO:0000313" key="2">
    <source>
        <dbReference type="EMBL" id="KAL1515266.1"/>
    </source>
</evidence>
<accession>A0AB34J9L6</accession>
<proteinExistence type="predicted"/>
<evidence type="ECO:0000313" key="3">
    <source>
        <dbReference type="Proteomes" id="UP001515480"/>
    </source>
</evidence>